<evidence type="ECO:0000313" key="3">
    <source>
        <dbReference type="Proteomes" id="UP000467488"/>
    </source>
</evidence>
<dbReference type="PROSITE" id="PS51078">
    <property type="entry name" value="ICLR_ED"/>
    <property type="match status" value="1"/>
</dbReference>
<accession>A0A8S0FED9</accession>
<proteinExistence type="predicted"/>
<dbReference type="InterPro" id="IPR014757">
    <property type="entry name" value="Tscrpt_reg_IclR_C"/>
</dbReference>
<feature type="domain" description="IclR-ED" evidence="1">
    <location>
        <begin position="1"/>
        <end position="76"/>
    </location>
</feature>
<dbReference type="Pfam" id="PF01614">
    <property type="entry name" value="IclR_C"/>
    <property type="match status" value="1"/>
</dbReference>
<dbReference type="GO" id="GO:0003677">
    <property type="term" value="F:DNA binding"/>
    <property type="evidence" value="ECO:0007669"/>
    <property type="project" value="TreeGrafter"/>
</dbReference>
<evidence type="ECO:0000259" key="1">
    <source>
        <dbReference type="PROSITE" id="PS51078"/>
    </source>
</evidence>
<dbReference type="EMBL" id="AP022360">
    <property type="protein sequence ID" value="BBU78757.1"/>
    <property type="molecule type" value="Genomic_DNA"/>
</dbReference>
<name>A0A8S0FED9_ECOLX</name>
<dbReference type="Proteomes" id="UP000467488">
    <property type="component" value="Chromosome"/>
</dbReference>
<dbReference type="InterPro" id="IPR050707">
    <property type="entry name" value="HTH_MetabolicPath_Reg"/>
</dbReference>
<dbReference type="PANTHER" id="PTHR30136:SF7">
    <property type="entry name" value="HTH-TYPE TRANSCRIPTIONAL REGULATOR KDGR-RELATED"/>
    <property type="match status" value="1"/>
</dbReference>
<sequence>MKAELEVVRLQGWAFDNQEDVDDVTCIAAPVFNSDQAVVAAISISGVRFQMPEEKIPEYANAVMKAAGMMSEKLCGI</sequence>
<evidence type="ECO:0000313" key="2">
    <source>
        <dbReference type="EMBL" id="BBU78757.1"/>
    </source>
</evidence>
<dbReference type="AlphaFoldDB" id="A0A8S0FED9"/>
<reference evidence="2 3" key="1">
    <citation type="submission" date="2020-01" db="EMBL/GenBank/DDBJ databases">
        <title>Dynamics of blaIMP-6 dissemination in carbapenem resistant Enterobacteriacea isolated from regional surveillance in Osaka, Japan.</title>
        <authorList>
            <person name="Abe R."/>
            <person name="Akeda Y."/>
            <person name="Sugawara Y."/>
            <person name="Yamamoto N."/>
            <person name="Tomono K."/>
            <person name="Takeuchi D."/>
            <person name="Kawahara R."/>
            <person name="Hamada S."/>
        </authorList>
    </citation>
    <scope>NUCLEOTIDE SEQUENCE [LARGE SCALE GENOMIC DNA]</scope>
    <source>
        <strain evidence="2 3">E300</strain>
    </source>
</reference>
<dbReference type="PANTHER" id="PTHR30136">
    <property type="entry name" value="HELIX-TURN-HELIX TRANSCRIPTIONAL REGULATOR, ICLR FAMILY"/>
    <property type="match status" value="1"/>
</dbReference>
<dbReference type="GO" id="GO:0003700">
    <property type="term" value="F:DNA-binding transcription factor activity"/>
    <property type="evidence" value="ECO:0007669"/>
    <property type="project" value="TreeGrafter"/>
</dbReference>
<gene>
    <name evidence="2" type="ORF">EIMP300_01570</name>
</gene>
<organism evidence="2 3">
    <name type="scientific">Escherichia coli</name>
    <dbReference type="NCBI Taxonomy" id="562"/>
    <lineage>
        <taxon>Bacteria</taxon>
        <taxon>Pseudomonadati</taxon>
        <taxon>Pseudomonadota</taxon>
        <taxon>Gammaproteobacteria</taxon>
        <taxon>Enterobacterales</taxon>
        <taxon>Enterobacteriaceae</taxon>
        <taxon>Escherichia</taxon>
    </lineage>
</organism>
<dbReference type="GO" id="GO:0045892">
    <property type="term" value="P:negative regulation of DNA-templated transcription"/>
    <property type="evidence" value="ECO:0007669"/>
    <property type="project" value="TreeGrafter"/>
</dbReference>
<protein>
    <recommendedName>
        <fullName evidence="1">IclR-ED domain-containing protein</fullName>
    </recommendedName>
</protein>
<dbReference type="InterPro" id="IPR029016">
    <property type="entry name" value="GAF-like_dom_sf"/>
</dbReference>
<dbReference type="SUPFAM" id="SSF55781">
    <property type="entry name" value="GAF domain-like"/>
    <property type="match status" value="1"/>
</dbReference>
<dbReference type="Gene3D" id="3.30.450.40">
    <property type="match status" value="1"/>
</dbReference>